<dbReference type="KEGG" id="thd:BHV28_00530"/>
<name>A0A1U9JSE9_9HYPH</name>
<proteinExistence type="inferred from homology"/>
<evidence type="ECO:0000256" key="1">
    <source>
        <dbReference type="ARBA" id="ARBA00004651"/>
    </source>
</evidence>
<keyword evidence="4 7" id="KW-0812">Transmembrane</keyword>
<gene>
    <name evidence="8" type="primary">phaE</name>
    <name evidence="8" type="ORF">BHV28_00530</name>
</gene>
<dbReference type="PANTHER" id="PTHR34584:SF1">
    <property type="entry name" value="NA(+)_H(+) ANTIPORTER SUBUNIT E1"/>
    <property type="match status" value="1"/>
</dbReference>
<dbReference type="GO" id="GO:0008324">
    <property type="term" value="F:monoatomic cation transmembrane transporter activity"/>
    <property type="evidence" value="ECO:0007669"/>
    <property type="project" value="InterPro"/>
</dbReference>
<protein>
    <submittedName>
        <fullName evidence="8">Monovalent cation/H+ antiporter subunit E</fullName>
    </submittedName>
</protein>
<dbReference type="PIRSF" id="PIRSF019239">
    <property type="entry name" value="MrpE"/>
    <property type="match status" value="1"/>
</dbReference>
<reference evidence="8 9" key="2">
    <citation type="journal article" date="2016" name="Sci. Rep.">
        <title>The genome of Rhizobiales bacteria in predatory ants reveals urease gene functions but no genes for nitrogen fixation.</title>
        <authorList>
            <person name="Neuvonen M.M."/>
            <person name="Tamarit D."/>
            <person name="Naslund K."/>
            <person name="Liebig J."/>
            <person name="Feldhaar H."/>
            <person name="Moran N.A."/>
            <person name="Guy L."/>
            <person name="Andersson S.G."/>
        </authorList>
    </citation>
    <scope>NUCLEOTIDE SEQUENCE [LARGE SCALE GENOMIC DNA]</scope>
    <source>
        <strain evidence="8 9">Hsal</strain>
    </source>
</reference>
<comment type="similarity">
    <text evidence="2">Belongs to the CPA3 antiporters (TC 2.A.63) subunit E family.</text>
</comment>
<dbReference type="InterPro" id="IPR002758">
    <property type="entry name" value="Cation_antiport_E"/>
</dbReference>
<evidence type="ECO:0000313" key="9">
    <source>
        <dbReference type="Proteomes" id="UP000188912"/>
    </source>
</evidence>
<feature type="transmembrane region" description="Helical" evidence="7">
    <location>
        <begin position="30"/>
        <end position="51"/>
    </location>
</feature>
<keyword evidence="9" id="KW-1185">Reference proteome</keyword>
<keyword evidence="6 7" id="KW-0472">Membrane</keyword>
<dbReference type="PROSITE" id="PS51257">
    <property type="entry name" value="PROKAR_LIPOPROTEIN"/>
    <property type="match status" value="1"/>
</dbReference>
<evidence type="ECO:0000256" key="3">
    <source>
        <dbReference type="ARBA" id="ARBA00022475"/>
    </source>
</evidence>
<dbReference type="PANTHER" id="PTHR34584">
    <property type="entry name" value="NA(+)/H(+) ANTIPORTER SUBUNIT E1"/>
    <property type="match status" value="1"/>
</dbReference>
<keyword evidence="5 7" id="KW-1133">Transmembrane helix</keyword>
<dbReference type="GO" id="GO:0005886">
    <property type="term" value="C:plasma membrane"/>
    <property type="evidence" value="ECO:0007669"/>
    <property type="project" value="UniProtKB-SubCell"/>
</dbReference>
<dbReference type="EMBL" id="CP017315">
    <property type="protein sequence ID" value="AQS40779.1"/>
    <property type="molecule type" value="Genomic_DNA"/>
</dbReference>
<comment type="subcellular location">
    <subcellularLocation>
        <location evidence="1">Cell membrane</location>
        <topology evidence="1">Multi-pass membrane protein</topology>
    </subcellularLocation>
</comment>
<dbReference type="STRING" id="1902579.BHV28_00530"/>
<keyword evidence="3" id="KW-1003">Cell membrane</keyword>
<feature type="transmembrane region" description="Helical" evidence="7">
    <location>
        <begin position="104"/>
        <end position="125"/>
    </location>
</feature>
<dbReference type="NCBIfam" id="NF006520">
    <property type="entry name" value="PRK08965.1-4"/>
    <property type="match status" value="1"/>
</dbReference>
<organism evidence="8 9">
    <name type="scientific">Candidatus Tokpelaia hoelldobleri</name>
    <dbReference type="NCBI Taxonomy" id="1902579"/>
    <lineage>
        <taxon>Bacteria</taxon>
        <taxon>Pseudomonadati</taxon>
        <taxon>Pseudomonadota</taxon>
        <taxon>Alphaproteobacteria</taxon>
        <taxon>Hyphomicrobiales</taxon>
        <taxon>Candidatus Tokpelaia</taxon>
    </lineage>
</organism>
<feature type="transmembrane region" description="Helical" evidence="7">
    <location>
        <begin position="6"/>
        <end position="23"/>
    </location>
</feature>
<dbReference type="AlphaFoldDB" id="A0A1U9JSE9"/>
<sequence>MIKKILPYPVLALLIVIMWLLLSGFSPGQLLLGCVVSLFAMFAAEKVGLLHEKIYSWSAFFKLLLRVSVDITRSNLAVAGIILRKGHTRYNSGFIVVPLDIRHRAGLVFLGGILTATPGTAWIAFNVKSNELVLHVLDLTDEAYWQQLIKNRYERLLMEMFE</sequence>
<accession>A0A1U9JSE9</accession>
<evidence type="ECO:0000256" key="2">
    <source>
        <dbReference type="ARBA" id="ARBA00006228"/>
    </source>
</evidence>
<evidence type="ECO:0000256" key="4">
    <source>
        <dbReference type="ARBA" id="ARBA00022692"/>
    </source>
</evidence>
<dbReference type="Pfam" id="PF01899">
    <property type="entry name" value="MNHE"/>
    <property type="match status" value="1"/>
</dbReference>
<reference evidence="8 9" key="1">
    <citation type="journal article" date="2010" name="Science">
        <title>Genomic comparison of the ants Camponotus floridanus and Harpegnathos saltator.</title>
        <authorList>
            <person name="Bonasio R."/>
            <person name="Zhang G."/>
            <person name="Ye C."/>
            <person name="Mutti N.S."/>
            <person name="Fang X."/>
            <person name="Qin N."/>
            <person name="Donahue G."/>
            <person name="Yang P."/>
            <person name="Li Q."/>
            <person name="Li C."/>
            <person name="Zhang P."/>
            <person name="Huang Z."/>
            <person name="Berger S.L."/>
            <person name="Reinberg D."/>
            <person name="Wang J."/>
            <person name="Liebig J."/>
        </authorList>
    </citation>
    <scope>NUCLEOTIDE SEQUENCE [LARGE SCALE GENOMIC DNA]</scope>
    <source>
        <strain evidence="8 9">Hsal</strain>
    </source>
</reference>
<evidence type="ECO:0000256" key="5">
    <source>
        <dbReference type="ARBA" id="ARBA00022989"/>
    </source>
</evidence>
<evidence type="ECO:0000256" key="6">
    <source>
        <dbReference type="ARBA" id="ARBA00023136"/>
    </source>
</evidence>
<dbReference type="Proteomes" id="UP000188912">
    <property type="component" value="Chromosome"/>
</dbReference>
<evidence type="ECO:0000313" key="8">
    <source>
        <dbReference type="EMBL" id="AQS40779.1"/>
    </source>
</evidence>
<evidence type="ECO:0000256" key="7">
    <source>
        <dbReference type="SAM" id="Phobius"/>
    </source>
</evidence>